<dbReference type="InterPro" id="IPR019897">
    <property type="entry name" value="RidA_CS"/>
</dbReference>
<dbReference type="EMBL" id="JARQBJ010000005">
    <property type="protein sequence ID" value="MDT2811003.1"/>
    <property type="molecule type" value="Genomic_DNA"/>
</dbReference>
<evidence type="ECO:0000313" key="2">
    <source>
        <dbReference type="EMBL" id="MDT2811003.1"/>
    </source>
</evidence>
<dbReference type="InterPro" id="IPR035959">
    <property type="entry name" value="RutC-like_sf"/>
</dbReference>
<dbReference type="Pfam" id="PF01042">
    <property type="entry name" value="Ribonuc_L-PSP"/>
    <property type="match status" value="1"/>
</dbReference>
<name>A0AAW8TYA0_9ENTE</name>
<gene>
    <name evidence="2" type="ORF">P7H43_10995</name>
</gene>
<sequence>MNVIQTNQAPAAIGPYAQGRIVNGLLFASGQVPLDSKTGEVVGTTIEEQTKQVLKNIKGILNAAGVDFSAVVKTTCFLQNMADFTTFNEVYATAFTEPYPARSAVEVARLPKEVLVEIEVIAKVK</sequence>
<dbReference type="NCBIfam" id="TIGR00004">
    <property type="entry name" value="Rid family detoxifying hydrolase"/>
    <property type="match status" value="1"/>
</dbReference>
<organism evidence="2 3">
    <name type="scientific">Enterococcus asini</name>
    <dbReference type="NCBI Taxonomy" id="57732"/>
    <lineage>
        <taxon>Bacteria</taxon>
        <taxon>Bacillati</taxon>
        <taxon>Bacillota</taxon>
        <taxon>Bacilli</taxon>
        <taxon>Lactobacillales</taxon>
        <taxon>Enterococcaceae</taxon>
        <taxon>Enterococcus</taxon>
    </lineage>
</organism>
<dbReference type="InterPro" id="IPR006056">
    <property type="entry name" value="RidA"/>
</dbReference>
<protein>
    <submittedName>
        <fullName evidence="2">RidA family protein</fullName>
    </submittedName>
</protein>
<proteinExistence type="inferred from homology"/>
<accession>A0AAW8TYA0</accession>
<dbReference type="Gene3D" id="3.30.1330.40">
    <property type="entry name" value="RutC-like"/>
    <property type="match status" value="1"/>
</dbReference>
<dbReference type="InterPro" id="IPR006175">
    <property type="entry name" value="YjgF/YER057c/UK114"/>
</dbReference>
<dbReference type="Proteomes" id="UP001256711">
    <property type="component" value="Unassembled WGS sequence"/>
</dbReference>
<evidence type="ECO:0000313" key="3">
    <source>
        <dbReference type="Proteomes" id="UP001256711"/>
    </source>
</evidence>
<evidence type="ECO:0000256" key="1">
    <source>
        <dbReference type="ARBA" id="ARBA00010552"/>
    </source>
</evidence>
<dbReference type="AlphaFoldDB" id="A0AAW8TYA0"/>
<dbReference type="GO" id="GO:0019239">
    <property type="term" value="F:deaminase activity"/>
    <property type="evidence" value="ECO:0007669"/>
    <property type="project" value="TreeGrafter"/>
</dbReference>
<dbReference type="FunFam" id="3.30.1330.40:FF:000001">
    <property type="entry name" value="L-PSP family endoribonuclease"/>
    <property type="match status" value="1"/>
</dbReference>
<dbReference type="CDD" id="cd00448">
    <property type="entry name" value="YjgF_YER057c_UK114_family"/>
    <property type="match status" value="1"/>
</dbReference>
<dbReference type="GO" id="GO:0005829">
    <property type="term" value="C:cytosol"/>
    <property type="evidence" value="ECO:0007669"/>
    <property type="project" value="TreeGrafter"/>
</dbReference>
<dbReference type="PANTHER" id="PTHR11803:SF39">
    <property type="entry name" value="2-IMINOBUTANOATE_2-IMINOPROPANOATE DEAMINASE"/>
    <property type="match status" value="1"/>
</dbReference>
<dbReference type="PROSITE" id="PS01094">
    <property type="entry name" value="UPF0076"/>
    <property type="match status" value="1"/>
</dbReference>
<comment type="similarity">
    <text evidence="1">Belongs to the RutC family.</text>
</comment>
<dbReference type="RefSeq" id="WP_311835684.1">
    <property type="nucleotide sequence ID" value="NZ_JARQBJ010000005.1"/>
</dbReference>
<reference evidence="2" key="1">
    <citation type="submission" date="2023-03" db="EMBL/GenBank/DDBJ databases">
        <authorList>
            <person name="Shen W."/>
            <person name="Cai J."/>
        </authorList>
    </citation>
    <scope>NUCLEOTIDE SEQUENCE</scope>
    <source>
        <strain evidence="2">B226-2</strain>
    </source>
</reference>
<dbReference type="PANTHER" id="PTHR11803">
    <property type="entry name" value="2-IMINOBUTANOATE/2-IMINOPROPANOATE DEAMINASE RIDA"/>
    <property type="match status" value="1"/>
</dbReference>
<dbReference type="SUPFAM" id="SSF55298">
    <property type="entry name" value="YjgF-like"/>
    <property type="match status" value="1"/>
</dbReference>
<comment type="caution">
    <text evidence="2">The sequence shown here is derived from an EMBL/GenBank/DDBJ whole genome shotgun (WGS) entry which is preliminary data.</text>
</comment>